<dbReference type="InterPro" id="IPR011010">
    <property type="entry name" value="DNA_brk_join_enz"/>
</dbReference>
<dbReference type="EMBL" id="FNIG01000007">
    <property type="protein sequence ID" value="SDN69313.1"/>
    <property type="molecule type" value="Genomic_DNA"/>
</dbReference>
<evidence type="ECO:0000256" key="3">
    <source>
        <dbReference type="ARBA" id="ARBA00023125"/>
    </source>
</evidence>
<keyword evidence="4" id="KW-0233">DNA recombination</keyword>
<accession>A0A1H0DGR5</accession>
<evidence type="ECO:0000313" key="8">
    <source>
        <dbReference type="EMBL" id="SDN69313.1"/>
    </source>
</evidence>
<dbReference type="GO" id="GO:0006310">
    <property type="term" value="P:DNA recombination"/>
    <property type="evidence" value="ECO:0007669"/>
    <property type="project" value="UniProtKB-KW"/>
</dbReference>
<keyword evidence="9" id="KW-1185">Reference proteome</keyword>
<dbReference type="PROSITE" id="PS51898">
    <property type="entry name" value="TYR_RECOMBINASE"/>
    <property type="match status" value="1"/>
</dbReference>
<dbReference type="InterPro" id="IPR050808">
    <property type="entry name" value="Phage_Integrase"/>
</dbReference>
<dbReference type="AlphaFoldDB" id="A0A1H0DGR5"/>
<protein>
    <submittedName>
        <fullName evidence="8">Site-specific recombinase XerD</fullName>
    </submittedName>
</protein>
<evidence type="ECO:0000256" key="4">
    <source>
        <dbReference type="ARBA" id="ARBA00023172"/>
    </source>
</evidence>
<dbReference type="PROSITE" id="PS51900">
    <property type="entry name" value="CB"/>
    <property type="match status" value="1"/>
</dbReference>
<dbReference type="PANTHER" id="PTHR30629">
    <property type="entry name" value="PROPHAGE INTEGRASE"/>
    <property type="match status" value="1"/>
</dbReference>
<dbReference type="PANTHER" id="PTHR30629:SF2">
    <property type="entry name" value="PROPHAGE INTEGRASE INTS-RELATED"/>
    <property type="match status" value="1"/>
</dbReference>
<evidence type="ECO:0000259" key="6">
    <source>
        <dbReference type="PROSITE" id="PS51898"/>
    </source>
</evidence>
<evidence type="ECO:0000313" key="9">
    <source>
        <dbReference type="Proteomes" id="UP000199334"/>
    </source>
</evidence>
<reference evidence="8 9" key="1">
    <citation type="submission" date="2016-10" db="EMBL/GenBank/DDBJ databases">
        <authorList>
            <person name="de Groot N.N."/>
        </authorList>
    </citation>
    <scope>NUCLEOTIDE SEQUENCE [LARGE SCALE GENOMIC DNA]</scope>
    <source>
        <strain evidence="8 9">CGMCC 1.3442</strain>
    </source>
</reference>
<dbReference type="Pfam" id="PF00589">
    <property type="entry name" value="Phage_integrase"/>
    <property type="match status" value="1"/>
</dbReference>
<name>A0A1H0DGR5_9BACI</name>
<dbReference type="GO" id="GO:0015074">
    <property type="term" value="P:DNA integration"/>
    <property type="evidence" value="ECO:0007669"/>
    <property type="project" value="UniProtKB-KW"/>
</dbReference>
<feature type="domain" description="Core-binding (CB)" evidence="7">
    <location>
        <begin position="59"/>
        <end position="139"/>
    </location>
</feature>
<dbReference type="CDD" id="cd01189">
    <property type="entry name" value="INT_ICEBs1_C_like"/>
    <property type="match status" value="1"/>
</dbReference>
<evidence type="ECO:0000259" key="7">
    <source>
        <dbReference type="PROSITE" id="PS51900"/>
    </source>
</evidence>
<keyword evidence="3 5" id="KW-0238">DNA-binding</keyword>
<dbReference type="InterPro" id="IPR010998">
    <property type="entry name" value="Integrase_recombinase_N"/>
</dbReference>
<gene>
    <name evidence="8" type="ORF">SAMN05216498_2865</name>
</gene>
<dbReference type="RefSeq" id="WP_093857270.1">
    <property type="nucleotide sequence ID" value="NZ_BJVZ01000004.1"/>
</dbReference>
<sequence>MASFLKRGKTWQYSISRMVGGKYKPIRKGGFKTKKEAQVAAAEVEANMRKGVIPNLKPVSFSEYLEQFINVYKIDIDENTLKRYKNTLNTVYSYFGHIPIQDIKKSDYQEFLNDYGKTHAKESTRKLNIHIRACVREAIDEGIIFKDFTRDAKLKGKDSKRPEEKHLNYFEYKLLLKEVYKRLDQGMTYYIILLALTTGMRYSELVGLTRRDINFKNNTIKINKTWDYKGGNKFKDTKNHETRVIKVNNKTMRVFEQLFEKVPDNIHQLVFYSPQSKYKVYTSASLNKVLRNLLKVLNIEQTITMHGLRHTHASVLLYLRCSIYYVSERLGHKDTQTTHIYYAHVIKELRAEDEQKATKTIDQMVG</sequence>
<evidence type="ECO:0000256" key="5">
    <source>
        <dbReference type="PROSITE-ProRule" id="PRU01248"/>
    </source>
</evidence>
<proteinExistence type="inferred from homology"/>
<dbReference type="InterPro" id="IPR013762">
    <property type="entry name" value="Integrase-like_cat_sf"/>
</dbReference>
<dbReference type="InterPro" id="IPR028259">
    <property type="entry name" value="AP2-like_int_N"/>
</dbReference>
<dbReference type="Gene3D" id="1.10.443.10">
    <property type="entry name" value="Intergrase catalytic core"/>
    <property type="match status" value="1"/>
</dbReference>
<dbReference type="GO" id="GO:0003677">
    <property type="term" value="F:DNA binding"/>
    <property type="evidence" value="ECO:0007669"/>
    <property type="project" value="UniProtKB-UniRule"/>
</dbReference>
<evidence type="ECO:0000256" key="1">
    <source>
        <dbReference type="ARBA" id="ARBA00008857"/>
    </source>
</evidence>
<dbReference type="InterPro" id="IPR044068">
    <property type="entry name" value="CB"/>
</dbReference>
<dbReference type="Pfam" id="PF14659">
    <property type="entry name" value="Phage_int_SAM_3"/>
    <property type="match status" value="1"/>
</dbReference>
<dbReference type="SUPFAM" id="SSF56349">
    <property type="entry name" value="DNA breaking-rejoining enzymes"/>
    <property type="match status" value="1"/>
</dbReference>
<dbReference type="InterPro" id="IPR002104">
    <property type="entry name" value="Integrase_catalytic"/>
</dbReference>
<dbReference type="Gene3D" id="1.10.150.130">
    <property type="match status" value="1"/>
</dbReference>
<comment type="similarity">
    <text evidence="1">Belongs to the 'phage' integrase family.</text>
</comment>
<dbReference type="STRING" id="237069.SAMN05216498_2865"/>
<keyword evidence="2" id="KW-0229">DNA integration</keyword>
<dbReference type="InterPro" id="IPR004107">
    <property type="entry name" value="Integrase_SAM-like_N"/>
</dbReference>
<dbReference type="Proteomes" id="UP000199334">
    <property type="component" value="Unassembled WGS sequence"/>
</dbReference>
<dbReference type="OrthoDB" id="9803188at2"/>
<organism evidence="8 9">
    <name type="scientific">Tenuibacillus multivorans</name>
    <dbReference type="NCBI Taxonomy" id="237069"/>
    <lineage>
        <taxon>Bacteria</taxon>
        <taxon>Bacillati</taxon>
        <taxon>Bacillota</taxon>
        <taxon>Bacilli</taxon>
        <taxon>Bacillales</taxon>
        <taxon>Bacillaceae</taxon>
        <taxon>Tenuibacillus</taxon>
    </lineage>
</organism>
<evidence type="ECO:0000256" key="2">
    <source>
        <dbReference type="ARBA" id="ARBA00022908"/>
    </source>
</evidence>
<dbReference type="Pfam" id="PF14657">
    <property type="entry name" value="Arm-DNA-bind_4"/>
    <property type="match status" value="1"/>
</dbReference>
<feature type="domain" description="Tyr recombinase" evidence="6">
    <location>
        <begin position="162"/>
        <end position="355"/>
    </location>
</feature>